<keyword evidence="4 7" id="KW-0560">Oxidoreductase</keyword>
<dbReference type="GO" id="GO:0004791">
    <property type="term" value="F:thioredoxin-disulfide reductase (NADPH) activity"/>
    <property type="evidence" value="ECO:0007669"/>
    <property type="project" value="UniProtKB-UniRule"/>
</dbReference>
<organism evidence="10 11">
    <name type="scientific">Candidatus Weimeria bifida</name>
    <dbReference type="NCBI Taxonomy" id="2599074"/>
    <lineage>
        <taxon>Bacteria</taxon>
        <taxon>Bacillati</taxon>
        <taxon>Bacillota</taxon>
        <taxon>Clostridia</taxon>
        <taxon>Lachnospirales</taxon>
        <taxon>Lachnospiraceae</taxon>
        <taxon>Candidatus Weimeria</taxon>
    </lineage>
</organism>
<dbReference type="Pfam" id="PF07992">
    <property type="entry name" value="Pyr_redox_2"/>
    <property type="match status" value="1"/>
</dbReference>
<evidence type="ECO:0000256" key="7">
    <source>
        <dbReference type="RuleBase" id="RU003880"/>
    </source>
</evidence>
<evidence type="ECO:0000256" key="8">
    <source>
        <dbReference type="RuleBase" id="RU003881"/>
    </source>
</evidence>
<keyword evidence="3 7" id="KW-0274">FAD</keyword>
<dbReference type="Gene3D" id="3.50.50.60">
    <property type="entry name" value="FAD/NAD(P)-binding domain"/>
    <property type="match status" value="2"/>
</dbReference>
<comment type="cofactor">
    <cofactor evidence="8">
        <name>FAD</name>
        <dbReference type="ChEBI" id="CHEBI:57692"/>
    </cofactor>
    <text evidence="8">Binds 1 FAD per subunit.</text>
</comment>
<dbReference type="AlphaFoldDB" id="A0A6N7J2I3"/>
<dbReference type="InterPro" id="IPR008255">
    <property type="entry name" value="Pyr_nucl-diS_OxRdtase_2_AS"/>
</dbReference>
<dbReference type="GO" id="GO:0005737">
    <property type="term" value="C:cytoplasm"/>
    <property type="evidence" value="ECO:0007669"/>
    <property type="project" value="InterPro"/>
</dbReference>
<proteinExistence type="inferred from homology"/>
<name>A0A6N7J2I3_9FIRM</name>
<keyword evidence="8" id="KW-0521">NADP</keyword>
<comment type="subunit">
    <text evidence="7">Homodimer.</text>
</comment>
<dbReference type="Proteomes" id="UP000460257">
    <property type="component" value="Unassembled WGS sequence"/>
</dbReference>
<evidence type="ECO:0000313" key="11">
    <source>
        <dbReference type="Proteomes" id="UP000460257"/>
    </source>
</evidence>
<dbReference type="NCBIfam" id="TIGR01292">
    <property type="entry name" value="TRX_reduct"/>
    <property type="match status" value="1"/>
</dbReference>
<evidence type="ECO:0000256" key="5">
    <source>
        <dbReference type="ARBA" id="ARBA00023157"/>
    </source>
</evidence>
<dbReference type="InterPro" id="IPR036188">
    <property type="entry name" value="FAD/NAD-bd_sf"/>
</dbReference>
<dbReference type="PRINTS" id="PR00469">
    <property type="entry name" value="PNDRDTASEII"/>
</dbReference>
<evidence type="ECO:0000256" key="4">
    <source>
        <dbReference type="ARBA" id="ARBA00023002"/>
    </source>
</evidence>
<evidence type="ECO:0000313" key="10">
    <source>
        <dbReference type="EMBL" id="MQN02283.1"/>
    </source>
</evidence>
<comment type="similarity">
    <text evidence="1 7">Belongs to the class-II pyridine nucleotide-disulfide oxidoreductase family.</text>
</comment>
<keyword evidence="11" id="KW-1185">Reference proteome</keyword>
<dbReference type="PANTHER" id="PTHR48105">
    <property type="entry name" value="THIOREDOXIN REDUCTASE 1-RELATED-RELATED"/>
    <property type="match status" value="1"/>
</dbReference>
<evidence type="ECO:0000256" key="3">
    <source>
        <dbReference type="ARBA" id="ARBA00022827"/>
    </source>
</evidence>
<accession>A0A6N7J2I3</accession>
<sequence length="303" mass="31707">MYDTVIVGSGPAGLTAGIYAKRAGLECVVIENTPIGGGQIATTDRVDNYPGLLGVNGMDLGMKFREHAEKLGCEFKDGQVVEIEDKGSAKIVKLQDGSGIETKTVILALGADHRQLGVPGENELRGKGVSYCATCDGAFFRGKDVAVVGGGDVALEDAAFLSRFASKVYLIHRRNEFRGAKALADEAASKENVTFVFDTIVTKVDGENSVTGVETENKKTGEKGAIPVNGVFMAVGTKPNVEGIAGLPEADEKGYITAGEDCVTSIPGIFVAGDLRTKQLRQVITAAADGANAVTSVQKYLSN</sequence>
<keyword evidence="2 7" id="KW-0285">Flavoprotein</keyword>
<dbReference type="PROSITE" id="PS00573">
    <property type="entry name" value="PYRIDINE_REDOX_2"/>
    <property type="match status" value="1"/>
</dbReference>
<dbReference type="EMBL" id="VOGC01000009">
    <property type="protein sequence ID" value="MQN02283.1"/>
    <property type="molecule type" value="Genomic_DNA"/>
</dbReference>
<dbReference type="GO" id="GO:0019430">
    <property type="term" value="P:removal of superoxide radicals"/>
    <property type="evidence" value="ECO:0007669"/>
    <property type="project" value="UniProtKB-UniRule"/>
</dbReference>
<protein>
    <recommendedName>
        <fullName evidence="7">Thioredoxin reductase</fullName>
        <ecNumber evidence="7">1.8.1.9</ecNumber>
    </recommendedName>
</protein>
<dbReference type="InterPro" id="IPR023753">
    <property type="entry name" value="FAD/NAD-binding_dom"/>
</dbReference>
<evidence type="ECO:0000259" key="9">
    <source>
        <dbReference type="Pfam" id="PF07992"/>
    </source>
</evidence>
<dbReference type="SUPFAM" id="SSF51905">
    <property type="entry name" value="FAD/NAD(P)-binding domain"/>
    <property type="match status" value="1"/>
</dbReference>
<dbReference type="InterPro" id="IPR050097">
    <property type="entry name" value="Ferredoxin-NADP_redctase_2"/>
</dbReference>
<reference evidence="10" key="1">
    <citation type="journal article" date="2020" name="Appl. Environ. Microbiol.">
        <title>Medium-Chain Fatty Acid Synthesis by 'Candidatus Weimeria bifida' gen. nov., sp. nov., and 'Candidatus Pseudoramibacter fermentans' sp. nov.</title>
        <authorList>
            <person name="Scarborough M.J."/>
            <person name="Myers K.S."/>
            <person name="Donohue T.J."/>
            <person name="Noguera D.R."/>
        </authorList>
    </citation>
    <scope>NUCLEOTIDE SEQUENCE</scope>
    <source>
        <strain evidence="10">LCO1.1</strain>
    </source>
</reference>
<keyword evidence="5" id="KW-1015">Disulfide bond</keyword>
<gene>
    <name evidence="10" type="primary">trxB</name>
    <name evidence="10" type="ORF">FRC54_10430</name>
</gene>
<evidence type="ECO:0000256" key="1">
    <source>
        <dbReference type="ARBA" id="ARBA00009333"/>
    </source>
</evidence>
<evidence type="ECO:0000256" key="6">
    <source>
        <dbReference type="ARBA" id="ARBA00023284"/>
    </source>
</evidence>
<keyword evidence="6 7" id="KW-0676">Redox-active center</keyword>
<dbReference type="InterPro" id="IPR005982">
    <property type="entry name" value="Thioredox_Rdtase"/>
</dbReference>
<dbReference type="PRINTS" id="PR00368">
    <property type="entry name" value="FADPNR"/>
</dbReference>
<evidence type="ECO:0000256" key="2">
    <source>
        <dbReference type="ARBA" id="ARBA00022630"/>
    </source>
</evidence>
<dbReference type="EC" id="1.8.1.9" evidence="7"/>
<comment type="catalytic activity">
    <reaction evidence="7">
        <text>[thioredoxin]-dithiol + NADP(+) = [thioredoxin]-disulfide + NADPH + H(+)</text>
        <dbReference type="Rhea" id="RHEA:20345"/>
        <dbReference type="Rhea" id="RHEA-COMP:10698"/>
        <dbReference type="Rhea" id="RHEA-COMP:10700"/>
        <dbReference type="ChEBI" id="CHEBI:15378"/>
        <dbReference type="ChEBI" id="CHEBI:29950"/>
        <dbReference type="ChEBI" id="CHEBI:50058"/>
        <dbReference type="ChEBI" id="CHEBI:57783"/>
        <dbReference type="ChEBI" id="CHEBI:58349"/>
        <dbReference type="EC" id="1.8.1.9"/>
    </reaction>
</comment>
<comment type="caution">
    <text evidence="10">The sequence shown here is derived from an EMBL/GenBank/DDBJ whole genome shotgun (WGS) entry which is preliminary data.</text>
</comment>
<feature type="domain" description="FAD/NAD(P)-binding" evidence="9">
    <location>
        <begin position="2"/>
        <end position="290"/>
    </location>
</feature>